<dbReference type="SUPFAM" id="SSF52518">
    <property type="entry name" value="Thiamin diphosphate-binding fold (THDP-binding)"/>
    <property type="match status" value="1"/>
</dbReference>
<protein>
    <recommendedName>
        <fullName evidence="2">Pyruvate:ferredoxin oxidoreductase core domain-containing protein</fullName>
    </recommendedName>
</protein>
<reference evidence="1" key="1">
    <citation type="submission" date="2018-05" db="EMBL/GenBank/DDBJ databases">
        <authorList>
            <person name="Lanie J.A."/>
            <person name="Ng W.-L."/>
            <person name="Kazmierczak K.M."/>
            <person name="Andrzejewski T.M."/>
            <person name="Davidsen T.M."/>
            <person name="Wayne K.J."/>
            <person name="Tettelin H."/>
            <person name="Glass J.I."/>
            <person name="Rusch D."/>
            <person name="Podicherti R."/>
            <person name="Tsui H.-C.T."/>
            <person name="Winkler M.E."/>
        </authorList>
    </citation>
    <scope>NUCLEOTIDE SEQUENCE</scope>
</reference>
<accession>A0A383BT02</accession>
<evidence type="ECO:0000313" key="1">
    <source>
        <dbReference type="EMBL" id="SVE23009.1"/>
    </source>
</evidence>
<sequence length="215" mass="24008">VILLSDGYIANGSEPWKIPDIDSLPEIETQVTTKKNGFIPFNHDNQHLARPWGLPGTPGLEHRVGGLEKWDETGHVSYDPDNHHKMVELRQQKVDLIANDIPLSKIFGKGHGDLLVIGWGGTHGAIRSAVESAQSDGLLVSHLHLRYLNPLPKDLGEILVKFQKVMIPELNLGQLAMIIRSKFLVDAISLCKVQGKPFTQTEIYHKIKELIKEVK</sequence>
<dbReference type="Gene3D" id="3.40.50.920">
    <property type="match status" value="1"/>
</dbReference>
<organism evidence="1">
    <name type="scientific">marine metagenome</name>
    <dbReference type="NCBI Taxonomy" id="408172"/>
    <lineage>
        <taxon>unclassified sequences</taxon>
        <taxon>metagenomes</taxon>
        <taxon>ecological metagenomes</taxon>
    </lineage>
</organism>
<dbReference type="InterPro" id="IPR009014">
    <property type="entry name" value="Transketo_C/PFOR_II"/>
</dbReference>
<feature type="non-terminal residue" evidence="1">
    <location>
        <position position="1"/>
    </location>
</feature>
<dbReference type="InterPro" id="IPR050722">
    <property type="entry name" value="Pyruvate:ferred/Flavod_OxRd"/>
</dbReference>
<name>A0A383BT02_9ZZZZ</name>
<dbReference type="EMBL" id="UINC01202965">
    <property type="protein sequence ID" value="SVE23009.1"/>
    <property type="molecule type" value="Genomic_DNA"/>
</dbReference>
<proteinExistence type="predicted"/>
<dbReference type="AlphaFoldDB" id="A0A383BT02"/>
<gene>
    <name evidence="1" type="ORF">METZ01_LOCUS475863</name>
</gene>
<dbReference type="PANTHER" id="PTHR32154">
    <property type="entry name" value="PYRUVATE-FLAVODOXIN OXIDOREDUCTASE-RELATED"/>
    <property type="match status" value="1"/>
</dbReference>
<dbReference type="SUPFAM" id="SSF52922">
    <property type="entry name" value="TK C-terminal domain-like"/>
    <property type="match status" value="1"/>
</dbReference>
<dbReference type="InterPro" id="IPR029061">
    <property type="entry name" value="THDP-binding"/>
</dbReference>
<dbReference type="GO" id="GO:0006979">
    <property type="term" value="P:response to oxidative stress"/>
    <property type="evidence" value="ECO:0007669"/>
    <property type="project" value="TreeGrafter"/>
</dbReference>
<dbReference type="PANTHER" id="PTHR32154:SF20">
    <property type="entry name" value="2-OXOGLUTARATE OXIDOREDUCTASE SUBUNIT KORA"/>
    <property type="match status" value="1"/>
</dbReference>
<evidence type="ECO:0008006" key="2">
    <source>
        <dbReference type="Google" id="ProtNLM"/>
    </source>
</evidence>